<reference evidence="2" key="1">
    <citation type="submission" date="2020-03" db="EMBL/GenBank/DDBJ databases">
        <authorList>
            <person name="Weist P."/>
        </authorList>
    </citation>
    <scope>NUCLEOTIDE SEQUENCE</scope>
</reference>
<dbReference type="AlphaFoldDB" id="A0A9N7YS64"/>
<dbReference type="Gene3D" id="1.10.510.10">
    <property type="entry name" value="Transferase(Phosphotransferase) domain 1"/>
    <property type="match status" value="1"/>
</dbReference>
<evidence type="ECO:0000313" key="3">
    <source>
        <dbReference type="Proteomes" id="UP001153269"/>
    </source>
</evidence>
<dbReference type="Proteomes" id="UP001153269">
    <property type="component" value="Unassembled WGS sequence"/>
</dbReference>
<dbReference type="SUPFAM" id="SSF56112">
    <property type="entry name" value="Protein kinase-like (PK-like)"/>
    <property type="match status" value="1"/>
</dbReference>
<proteinExistence type="predicted"/>
<dbReference type="InterPro" id="IPR011009">
    <property type="entry name" value="Kinase-like_dom_sf"/>
</dbReference>
<feature type="region of interest" description="Disordered" evidence="1">
    <location>
        <begin position="70"/>
        <end position="128"/>
    </location>
</feature>
<sequence>MNFRFPKCIPTSLRSLVPNASAEAITLMKDMLRWDPEKRPSAAQALRYPYFHVGQALGAPLKFSEQHKARTKISQTATEPKPLTLCKTNLESSEQRKTRVELQTSRLPLHRPLQEIPLPQDNTDPTAG</sequence>
<comment type="caution">
    <text evidence="2">The sequence shown here is derived from an EMBL/GenBank/DDBJ whole genome shotgun (WGS) entry which is preliminary data.</text>
</comment>
<name>A0A9N7YS64_PLEPL</name>
<gene>
    <name evidence="2" type="ORF">PLEPLA_LOCUS24093</name>
</gene>
<dbReference type="EMBL" id="CADEAL010001851">
    <property type="protein sequence ID" value="CAB1436078.1"/>
    <property type="molecule type" value="Genomic_DNA"/>
</dbReference>
<evidence type="ECO:0000313" key="2">
    <source>
        <dbReference type="EMBL" id="CAB1436078.1"/>
    </source>
</evidence>
<evidence type="ECO:0000256" key="1">
    <source>
        <dbReference type="SAM" id="MobiDB-lite"/>
    </source>
</evidence>
<keyword evidence="3" id="KW-1185">Reference proteome</keyword>
<accession>A0A9N7YS64</accession>
<protein>
    <submittedName>
        <fullName evidence="2">Uncharacterized protein</fullName>
    </submittedName>
</protein>
<organism evidence="2 3">
    <name type="scientific">Pleuronectes platessa</name>
    <name type="common">European plaice</name>
    <dbReference type="NCBI Taxonomy" id="8262"/>
    <lineage>
        <taxon>Eukaryota</taxon>
        <taxon>Metazoa</taxon>
        <taxon>Chordata</taxon>
        <taxon>Craniata</taxon>
        <taxon>Vertebrata</taxon>
        <taxon>Euteleostomi</taxon>
        <taxon>Actinopterygii</taxon>
        <taxon>Neopterygii</taxon>
        <taxon>Teleostei</taxon>
        <taxon>Neoteleostei</taxon>
        <taxon>Acanthomorphata</taxon>
        <taxon>Carangaria</taxon>
        <taxon>Pleuronectiformes</taxon>
        <taxon>Pleuronectoidei</taxon>
        <taxon>Pleuronectidae</taxon>
        <taxon>Pleuronectes</taxon>
    </lineage>
</organism>